<evidence type="ECO:0000256" key="6">
    <source>
        <dbReference type="ARBA" id="ARBA00023136"/>
    </source>
</evidence>
<dbReference type="EMBL" id="RBIG01000002">
    <property type="protein sequence ID" value="RKQ70480.1"/>
    <property type="molecule type" value="Genomic_DNA"/>
</dbReference>
<organism evidence="10 11">
    <name type="scientific">Oceanibaculum indicum</name>
    <dbReference type="NCBI Taxonomy" id="526216"/>
    <lineage>
        <taxon>Bacteria</taxon>
        <taxon>Pseudomonadati</taxon>
        <taxon>Pseudomonadota</taxon>
        <taxon>Alphaproteobacteria</taxon>
        <taxon>Rhodospirillales</taxon>
        <taxon>Oceanibaculaceae</taxon>
        <taxon>Oceanibaculum</taxon>
    </lineage>
</organism>
<evidence type="ECO:0000256" key="4">
    <source>
        <dbReference type="ARBA" id="ARBA00022692"/>
    </source>
</evidence>
<evidence type="ECO:0000256" key="2">
    <source>
        <dbReference type="ARBA" id="ARBA00022448"/>
    </source>
</evidence>
<feature type="transmembrane region" description="Helical" evidence="7">
    <location>
        <begin position="106"/>
        <end position="130"/>
    </location>
</feature>
<dbReference type="GO" id="GO:0005886">
    <property type="term" value="C:plasma membrane"/>
    <property type="evidence" value="ECO:0007669"/>
    <property type="project" value="UniProtKB-SubCell"/>
</dbReference>
<feature type="transmembrane region" description="Helical" evidence="7">
    <location>
        <begin position="150"/>
        <end position="176"/>
    </location>
</feature>
<evidence type="ECO:0000256" key="7">
    <source>
        <dbReference type="RuleBase" id="RU363032"/>
    </source>
</evidence>
<comment type="caution">
    <text evidence="10">The sequence shown here is derived from an EMBL/GenBank/DDBJ whole genome shotgun (WGS) entry which is preliminary data.</text>
</comment>
<dbReference type="InterPro" id="IPR000515">
    <property type="entry name" value="MetI-like"/>
</dbReference>
<feature type="region of interest" description="Disordered" evidence="8">
    <location>
        <begin position="1"/>
        <end position="23"/>
    </location>
</feature>
<keyword evidence="4 7" id="KW-0812">Transmembrane</keyword>
<evidence type="ECO:0000313" key="10">
    <source>
        <dbReference type="EMBL" id="RKQ70480.1"/>
    </source>
</evidence>
<keyword evidence="6 7" id="KW-0472">Membrane</keyword>
<dbReference type="SUPFAM" id="SSF161098">
    <property type="entry name" value="MetI-like"/>
    <property type="match status" value="1"/>
</dbReference>
<dbReference type="Pfam" id="PF00528">
    <property type="entry name" value="BPD_transp_1"/>
    <property type="match status" value="1"/>
</dbReference>
<name>A0A420WHJ1_9PROT</name>
<evidence type="ECO:0000313" key="11">
    <source>
        <dbReference type="Proteomes" id="UP000277424"/>
    </source>
</evidence>
<dbReference type="Pfam" id="PF12911">
    <property type="entry name" value="OppC_N"/>
    <property type="match status" value="1"/>
</dbReference>
<feature type="domain" description="ABC transmembrane type-1" evidence="9">
    <location>
        <begin position="102"/>
        <end position="290"/>
    </location>
</feature>
<accession>A0A420WHJ1</accession>
<evidence type="ECO:0000256" key="1">
    <source>
        <dbReference type="ARBA" id="ARBA00004651"/>
    </source>
</evidence>
<evidence type="ECO:0000256" key="8">
    <source>
        <dbReference type="SAM" id="MobiDB-lite"/>
    </source>
</evidence>
<keyword evidence="2 7" id="KW-0813">Transport</keyword>
<dbReference type="Proteomes" id="UP000277424">
    <property type="component" value="Unassembled WGS sequence"/>
</dbReference>
<sequence>MTDATQTLSPADPAPDSATGASSSQTIKRLSAWQRLLRDKPAVIAGTFLLLVVLAAIFAPYLTAFDPYDTNMRMRLRPPGGDYLLGTDAQGRDMVTRLLYGIRTTLLIGFSGVMLGGLIGAAMGIIAAFYKRLDNIIMRVVDVLLSFPSILFGLAIAAVLGAGITSLIVALTIAAIPTVARIARGAATVVMQNEYMEAGRAIGLSDWTLIWRYLALNCLSAIFVYLTLQFGQTILLGAALSFLGLGAQPPTAELGTMAAEGRNFLFFAPHVSTIPSVAIFMIVLAFNVLGDALRDVLDPRMRQ</sequence>
<evidence type="ECO:0000259" key="9">
    <source>
        <dbReference type="PROSITE" id="PS50928"/>
    </source>
</evidence>
<dbReference type="InterPro" id="IPR050366">
    <property type="entry name" value="BP-dependent_transpt_permease"/>
</dbReference>
<dbReference type="PROSITE" id="PS50928">
    <property type="entry name" value="ABC_TM1"/>
    <property type="match status" value="1"/>
</dbReference>
<feature type="transmembrane region" description="Helical" evidence="7">
    <location>
        <begin position="264"/>
        <end position="289"/>
    </location>
</feature>
<keyword evidence="5 7" id="KW-1133">Transmembrane helix</keyword>
<keyword evidence="3" id="KW-1003">Cell membrane</keyword>
<dbReference type="OrthoDB" id="9766870at2"/>
<dbReference type="GO" id="GO:0055085">
    <property type="term" value="P:transmembrane transport"/>
    <property type="evidence" value="ECO:0007669"/>
    <property type="project" value="InterPro"/>
</dbReference>
<dbReference type="PANTHER" id="PTHR43386">
    <property type="entry name" value="OLIGOPEPTIDE TRANSPORT SYSTEM PERMEASE PROTEIN APPC"/>
    <property type="match status" value="1"/>
</dbReference>
<dbReference type="InterPro" id="IPR025966">
    <property type="entry name" value="OppC_N"/>
</dbReference>
<dbReference type="AlphaFoldDB" id="A0A420WHJ1"/>
<dbReference type="RefSeq" id="WP_008944133.1">
    <property type="nucleotide sequence ID" value="NZ_RBIG01000002.1"/>
</dbReference>
<dbReference type="PANTHER" id="PTHR43386:SF25">
    <property type="entry name" value="PEPTIDE ABC TRANSPORTER PERMEASE PROTEIN"/>
    <property type="match status" value="1"/>
</dbReference>
<proteinExistence type="inferred from homology"/>
<dbReference type="CDD" id="cd06261">
    <property type="entry name" value="TM_PBP2"/>
    <property type="match status" value="1"/>
</dbReference>
<comment type="subcellular location">
    <subcellularLocation>
        <location evidence="1 7">Cell membrane</location>
        <topology evidence="1 7">Multi-pass membrane protein</topology>
    </subcellularLocation>
</comment>
<evidence type="ECO:0000256" key="3">
    <source>
        <dbReference type="ARBA" id="ARBA00022475"/>
    </source>
</evidence>
<dbReference type="Gene3D" id="1.10.3720.10">
    <property type="entry name" value="MetI-like"/>
    <property type="match status" value="1"/>
</dbReference>
<protein>
    <submittedName>
        <fullName evidence="10">Peptide/nickel transport system permease protein/glutathione transport system permease protein</fullName>
    </submittedName>
</protein>
<evidence type="ECO:0000256" key="5">
    <source>
        <dbReference type="ARBA" id="ARBA00022989"/>
    </source>
</evidence>
<comment type="similarity">
    <text evidence="7">Belongs to the binding-protein-dependent transport system permease family.</text>
</comment>
<feature type="transmembrane region" description="Helical" evidence="7">
    <location>
        <begin position="42"/>
        <end position="65"/>
    </location>
</feature>
<dbReference type="InterPro" id="IPR035906">
    <property type="entry name" value="MetI-like_sf"/>
</dbReference>
<gene>
    <name evidence="10" type="ORF">BCL74_2428</name>
</gene>
<reference evidence="10 11" key="1">
    <citation type="submission" date="2018-10" db="EMBL/GenBank/DDBJ databases">
        <title>Comparative analysis of microorganisms from saline springs in Andes Mountain Range, Colombia.</title>
        <authorList>
            <person name="Rubin E."/>
        </authorList>
    </citation>
    <scope>NUCLEOTIDE SEQUENCE [LARGE SCALE GENOMIC DNA]</scope>
    <source>
        <strain evidence="10 11">USBA 36</strain>
    </source>
</reference>